<protein>
    <recommendedName>
        <fullName evidence="4">Phosphopantothenoylcysteine decarboxylase</fullName>
    </recommendedName>
    <alternativeName>
        <fullName evidence="5">CoaC</fullName>
    </alternativeName>
</protein>
<proteinExistence type="inferred from homology"/>
<dbReference type="FunFam" id="3.40.50.1950:FF:000004">
    <property type="entry name" value="Phosphopantothenoylcysteine decarboxylase"/>
    <property type="match status" value="1"/>
</dbReference>
<comment type="caution">
    <text evidence="7">The sequence shown here is derived from an EMBL/GenBank/DDBJ whole genome shotgun (WGS) entry which is preliminary data.</text>
</comment>
<accession>A0ABD0YLK6</accession>
<evidence type="ECO:0000256" key="2">
    <source>
        <dbReference type="ARBA" id="ARBA00038350"/>
    </source>
</evidence>
<organism evidence="7 8">
    <name type="scientific">Ranatra chinensis</name>
    <dbReference type="NCBI Taxonomy" id="642074"/>
    <lineage>
        <taxon>Eukaryota</taxon>
        <taxon>Metazoa</taxon>
        <taxon>Ecdysozoa</taxon>
        <taxon>Arthropoda</taxon>
        <taxon>Hexapoda</taxon>
        <taxon>Insecta</taxon>
        <taxon>Pterygota</taxon>
        <taxon>Neoptera</taxon>
        <taxon>Paraneoptera</taxon>
        <taxon>Hemiptera</taxon>
        <taxon>Heteroptera</taxon>
        <taxon>Panheteroptera</taxon>
        <taxon>Nepomorpha</taxon>
        <taxon>Nepidae</taxon>
        <taxon>Ranatrinae</taxon>
        <taxon>Ranatra</taxon>
    </lineage>
</organism>
<evidence type="ECO:0000256" key="5">
    <source>
        <dbReference type="ARBA" id="ARBA00082063"/>
    </source>
</evidence>
<feature type="domain" description="Flavoprotein" evidence="6">
    <location>
        <begin position="8"/>
        <end position="188"/>
    </location>
</feature>
<dbReference type="Gene3D" id="3.40.50.1950">
    <property type="entry name" value="Flavin prenyltransferase-like"/>
    <property type="match status" value="1"/>
</dbReference>
<reference evidence="7 8" key="1">
    <citation type="submission" date="2024-07" db="EMBL/GenBank/DDBJ databases">
        <title>Chromosome-level genome assembly of the water stick insect Ranatra chinensis (Heteroptera: Nepidae).</title>
        <authorList>
            <person name="Liu X."/>
        </authorList>
    </citation>
    <scope>NUCLEOTIDE SEQUENCE [LARGE SCALE GENOMIC DNA]</scope>
    <source>
        <strain evidence="7">Cailab_2021Rc</strain>
        <tissue evidence="7">Muscle</tissue>
    </source>
</reference>
<dbReference type="GO" id="GO:0015937">
    <property type="term" value="P:coenzyme A biosynthetic process"/>
    <property type="evidence" value="ECO:0007669"/>
    <property type="project" value="UniProtKB-KW"/>
</dbReference>
<evidence type="ECO:0000256" key="4">
    <source>
        <dbReference type="ARBA" id="ARBA00070201"/>
    </source>
</evidence>
<dbReference type="EMBL" id="JBFDAA010000005">
    <property type="protein sequence ID" value="KAL1132146.1"/>
    <property type="molecule type" value="Genomic_DNA"/>
</dbReference>
<dbReference type="AlphaFoldDB" id="A0ABD0YLK6"/>
<comment type="similarity">
    <text evidence="2">Belongs to the HFCD (homooligomeric flavin containing Cys decarboxylase) superfamily.</text>
</comment>
<evidence type="ECO:0000313" key="8">
    <source>
        <dbReference type="Proteomes" id="UP001558652"/>
    </source>
</evidence>
<name>A0ABD0YLK6_9HEMI</name>
<dbReference type="InterPro" id="IPR003382">
    <property type="entry name" value="Flavoprotein"/>
</dbReference>
<evidence type="ECO:0000259" key="6">
    <source>
        <dbReference type="Pfam" id="PF02441"/>
    </source>
</evidence>
<dbReference type="Proteomes" id="UP001558652">
    <property type="component" value="Unassembled WGS sequence"/>
</dbReference>
<dbReference type="SUPFAM" id="SSF52507">
    <property type="entry name" value="Homo-oligomeric flavin-containing Cys decarboxylases, HFCD"/>
    <property type="match status" value="1"/>
</dbReference>
<dbReference type="PANTHER" id="PTHR14359">
    <property type="entry name" value="HOMO-OLIGOMERIC FLAVIN CONTAINING CYS DECARBOXYLASE FAMILY"/>
    <property type="match status" value="1"/>
</dbReference>
<dbReference type="InterPro" id="IPR036551">
    <property type="entry name" value="Flavin_trans-like"/>
</dbReference>
<keyword evidence="8" id="KW-1185">Reference proteome</keyword>
<comment type="function">
    <text evidence="3">Catalyzes the decarboxylation of the cysteine moiety of 4-phosphopantothenoylcysteine to form 4'-phosphopantotheine and this reaction forms part of the biosynthesis of coenzyme A.</text>
</comment>
<evidence type="ECO:0000256" key="3">
    <source>
        <dbReference type="ARBA" id="ARBA00056708"/>
    </source>
</evidence>
<gene>
    <name evidence="7" type="ORF">AAG570_010103</name>
</gene>
<dbReference type="PANTHER" id="PTHR14359:SF6">
    <property type="entry name" value="PHOSPHOPANTOTHENOYLCYSTEINE DECARBOXYLASE"/>
    <property type="match status" value="1"/>
</dbReference>
<evidence type="ECO:0000256" key="1">
    <source>
        <dbReference type="ARBA" id="ARBA00022993"/>
    </source>
</evidence>
<keyword evidence="1" id="KW-0173">Coenzyme A biosynthesis</keyword>
<dbReference type="Pfam" id="PF02441">
    <property type="entry name" value="Flavoprotein"/>
    <property type="match status" value="1"/>
</dbReference>
<evidence type="ECO:0000313" key="7">
    <source>
        <dbReference type="EMBL" id="KAL1132146.1"/>
    </source>
</evidence>
<sequence length="201" mass="22251">MTSEIEINVLLCCTGSVATIKLPLLITTLLERSKSTCRLDMKVCMTERAKHFCAPKELEGLVEVYSDEDEWTAWRRRGDPVLHIALAKWADIVVIAPLDANTLGKMASGICDNIVTCVVRAWDLKKPLLFCPAMNTLMWQHPITGKQVATLESWGYRQVACIEKTLMCGDTGLGAMAEPMDIADEVMARIAEVKKIKGTPV</sequence>